<dbReference type="Pfam" id="PF07734">
    <property type="entry name" value="FBA_1"/>
    <property type="match status" value="1"/>
</dbReference>
<comment type="caution">
    <text evidence="2">The sequence shown here is derived from an EMBL/GenBank/DDBJ whole genome shotgun (WGS) entry which is preliminary data.</text>
</comment>
<dbReference type="EMBL" id="LUHQ01000003">
    <property type="protein sequence ID" value="OAP06377.1"/>
    <property type="molecule type" value="Genomic_DNA"/>
</dbReference>
<feature type="domain" description="F-box associated beta-propeller type 1" evidence="1">
    <location>
        <begin position="1"/>
        <end position="94"/>
    </location>
</feature>
<sequence length="169" mass="19587">MEIGVTTKIEPNAISWSKFLAVDMDPLTGFQFYSGGSFLIHEEKRAVVVFDEDKNVSKTSRNTAYFIGVNGNFREKWISEKLQQSERFSRMPSLMFQVLCFLSLDLMRNVKNFLTFGINFTCFPIRFQDSFPLAPAMLEDFPVRYTVFLSLFYSVMLQTKSDSCILSYH</sequence>
<name>A0A178VJ25_ARATH</name>
<reference evidence="3" key="1">
    <citation type="journal article" date="2016" name="Proc. Natl. Acad. Sci. U.S.A.">
        <title>Chromosome-level assembly of Arabidopsis thaliana Ler reveals the extent of translocation and inversion polymorphisms.</title>
        <authorList>
            <person name="Zapata L."/>
            <person name="Ding J."/>
            <person name="Willing E.M."/>
            <person name="Hartwig B."/>
            <person name="Bezdan D."/>
            <person name="Jiao W.B."/>
            <person name="Patel V."/>
            <person name="Velikkakam James G."/>
            <person name="Koornneef M."/>
            <person name="Ossowski S."/>
            <person name="Schneeberger K."/>
        </authorList>
    </citation>
    <scope>NUCLEOTIDE SEQUENCE [LARGE SCALE GENOMIC DNA]</scope>
    <source>
        <strain evidence="3">cv. Landsberg erecta</strain>
    </source>
</reference>
<evidence type="ECO:0000313" key="2">
    <source>
        <dbReference type="EMBL" id="OAP06377.1"/>
    </source>
</evidence>
<organism evidence="2 3">
    <name type="scientific">Arabidopsis thaliana</name>
    <name type="common">Mouse-ear cress</name>
    <dbReference type="NCBI Taxonomy" id="3702"/>
    <lineage>
        <taxon>Eukaryota</taxon>
        <taxon>Viridiplantae</taxon>
        <taxon>Streptophyta</taxon>
        <taxon>Embryophyta</taxon>
        <taxon>Tracheophyta</taxon>
        <taxon>Spermatophyta</taxon>
        <taxon>Magnoliopsida</taxon>
        <taxon>eudicotyledons</taxon>
        <taxon>Gunneridae</taxon>
        <taxon>Pentapetalae</taxon>
        <taxon>rosids</taxon>
        <taxon>malvids</taxon>
        <taxon>Brassicales</taxon>
        <taxon>Brassicaceae</taxon>
        <taxon>Camelineae</taxon>
        <taxon>Arabidopsis</taxon>
    </lineage>
</organism>
<dbReference type="Proteomes" id="UP000078284">
    <property type="component" value="Chromosome 3"/>
</dbReference>
<dbReference type="AlphaFoldDB" id="A0A178VJ25"/>
<dbReference type="InterPro" id="IPR006527">
    <property type="entry name" value="F-box-assoc_dom_typ1"/>
</dbReference>
<gene>
    <name evidence="2" type="ordered locus">AXX17_At3g16810</name>
</gene>
<evidence type="ECO:0000313" key="3">
    <source>
        <dbReference type="Proteomes" id="UP000078284"/>
    </source>
</evidence>
<proteinExistence type="predicted"/>
<accession>A0A178VJ25</accession>
<protein>
    <recommendedName>
        <fullName evidence="1">F-box associated beta-propeller type 1 domain-containing protein</fullName>
    </recommendedName>
</protein>
<evidence type="ECO:0000259" key="1">
    <source>
        <dbReference type="Pfam" id="PF07734"/>
    </source>
</evidence>